<sequence length="86" mass="9420">MTPEHPGTTATKCSNDDFVIQPAKLNYQPGETILVTVLGKTNSDQFKGVLLIAYDMNNDKNVVGTWTSNDTNVKTIACGHKNVKHE</sequence>
<evidence type="ECO:0000313" key="3">
    <source>
        <dbReference type="EMBL" id="CAF3530868.1"/>
    </source>
</evidence>
<dbReference type="GO" id="GO:0016020">
    <property type="term" value="C:membrane"/>
    <property type="evidence" value="ECO:0007669"/>
    <property type="project" value="TreeGrafter"/>
</dbReference>
<dbReference type="InterPro" id="IPR002861">
    <property type="entry name" value="Reeler_dom"/>
</dbReference>
<dbReference type="Pfam" id="PF02014">
    <property type="entry name" value="Reeler"/>
    <property type="match status" value="1"/>
</dbReference>
<dbReference type="AlphaFoldDB" id="A0A8S2CQ95"/>
<evidence type="ECO:0000259" key="1">
    <source>
        <dbReference type="Pfam" id="PF02014"/>
    </source>
</evidence>
<dbReference type="PANTHER" id="PTHR45828">
    <property type="entry name" value="CYTOCHROME B561/FERRIC REDUCTASE TRANSMEMBRANE"/>
    <property type="match status" value="1"/>
</dbReference>
<gene>
    <name evidence="2" type="ORF">OVA965_LOCUS2069</name>
    <name evidence="3" type="ORF">TMI583_LOCUS2069</name>
</gene>
<dbReference type="Gene3D" id="2.60.40.4060">
    <property type="entry name" value="Reeler domain"/>
    <property type="match status" value="1"/>
</dbReference>
<reference evidence="2" key="1">
    <citation type="submission" date="2021-02" db="EMBL/GenBank/DDBJ databases">
        <authorList>
            <person name="Nowell W R."/>
        </authorList>
    </citation>
    <scope>NUCLEOTIDE SEQUENCE</scope>
</reference>
<comment type="caution">
    <text evidence="2">The sequence shown here is derived from an EMBL/GenBank/DDBJ whole genome shotgun (WGS) entry which is preliminary data.</text>
</comment>
<accession>A0A8S2CQ95</accession>
<dbReference type="Proteomes" id="UP000682733">
    <property type="component" value="Unassembled WGS sequence"/>
</dbReference>
<proteinExistence type="predicted"/>
<dbReference type="InterPro" id="IPR051237">
    <property type="entry name" value="Ferric-chelate_Red/DefProt"/>
</dbReference>
<evidence type="ECO:0000313" key="4">
    <source>
        <dbReference type="Proteomes" id="UP000677228"/>
    </source>
</evidence>
<dbReference type="EMBL" id="CAJOBA010000423">
    <property type="protein sequence ID" value="CAF3530868.1"/>
    <property type="molecule type" value="Genomic_DNA"/>
</dbReference>
<dbReference type="EMBL" id="CAJNOK010000423">
    <property type="protein sequence ID" value="CAF0752025.1"/>
    <property type="molecule type" value="Genomic_DNA"/>
</dbReference>
<dbReference type="Proteomes" id="UP000677228">
    <property type="component" value="Unassembled WGS sequence"/>
</dbReference>
<protein>
    <recommendedName>
        <fullName evidence="1">Reelin domain-containing protein</fullName>
    </recommendedName>
</protein>
<dbReference type="InterPro" id="IPR042307">
    <property type="entry name" value="Reeler_sf"/>
</dbReference>
<dbReference type="PANTHER" id="PTHR45828:SF36">
    <property type="entry name" value="REELIN DOMAIN-CONTAINING PROTEIN"/>
    <property type="match status" value="1"/>
</dbReference>
<evidence type="ECO:0000313" key="2">
    <source>
        <dbReference type="EMBL" id="CAF0752025.1"/>
    </source>
</evidence>
<feature type="domain" description="Reelin" evidence="1">
    <location>
        <begin position="1"/>
        <end position="85"/>
    </location>
</feature>
<organism evidence="2 4">
    <name type="scientific">Didymodactylos carnosus</name>
    <dbReference type="NCBI Taxonomy" id="1234261"/>
    <lineage>
        <taxon>Eukaryota</taxon>
        <taxon>Metazoa</taxon>
        <taxon>Spiralia</taxon>
        <taxon>Gnathifera</taxon>
        <taxon>Rotifera</taxon>
        <taxon>Eurotatoria</taxon>
        <taxon>Bdelloidea</taxon>
        <taxon>Philodinida</taxon>
        <taxon>Philodinidae</taxon>
        <taxon>Didymodactylos</taxon>
    </lineage>
</organism>
<name>A0A8S2CQ95_9BILA</name>